<dbReference type="InterPro" id="IPR013216">
    <property type="entry name" value="Methyltransf_11"/>
</dbReference>
<evidence type="ECO:0000259" key="1">
    <source>
        <dbReference type="Pfam" id="PF08241"/>
    </source>
</evidence>
<dbReference type="Gene3D" id="3.40.50.150">
    <property type="entry name" value="Vaccinia Virus protein VP39"/>
    <property type="match status" value="1"/>
</dbReference>
<dbReference type="AlphaFoldDB" id="X0SZ30"/>
<sequence length="180" mass="19995">LHQQTAGCGARVGCDLEPVALYPDIQYVKCDARKLPFATGSFDLCTAWDVLEHVPDDQAMLRELSRVLRPGGRARISVPHKHIAAFPPFLTPWLHRRWQHSVRTGYTPSEIQSLAGGNGFSECGVIALKAPWFRSLYLVASLVWRMSQRAGRRLIAAIARRDAAAGPGPKGLLFIELQKR</sequence>
<feature type="non-terminal residue" evidence="2">
    <location>
        <position position="1"/>
    </location>
</feature>
<dbReference type="EMBL" id="BARS01009903">
    <property type="protein sequence ID" value="GAF81197.1"/>
    <property type="molecule type" value="Genomic_DNA"/>
</dbReference>
<dbReference type="InterPro" id="IPR029063">
    <property type="entry name" value="SAM-dependent_MTases_sf"/>
</dbReference>
<feature type="domain" description="Methyltransferase type 11" evidence="1">
    <location>
        <begin position="21"/>
        <end position="74"/>
    </location>
</feature>
<dbReference type="PANTHER" id="PTHR43591:SF24">
    <property type="entry name" value="2-METHOXY-6-POLYPRENYL-1,4-BENZOQUINOL METHYLASE, MITOCHONDRIAL"/>
    <property type="match status" value="1"/>
</dbReference>
<dbReference type="PANTHER" id="PTHR43591">
    <property type="entry name" value="METHYLTRANSFERASE"/>
    <property type="match status" value="1"/>
</dbReference>
<reference evidence="2" key="1">
    <citation type="journal article" date="2014" name="Front. Microbiol.">
        <title>High frequency of phylogenetically diverse reductive dehalogenase-homologous genes in deep subseafloor sedimentary metagenomes.</title>
        <authorList>
            <person name="Kawai M."/>
            <person name="Futagami T."/>
            <person name="Toyoda A."/>
            <person name="Takaki Y."/>
            <person name="Nishi S."/>
            <person name="Hori S."/>
            <person name="Arai W."/>
            <person name="Tsubouchi T."/>
            <person name="Morono Y."/>
            <person name="Uchiyama I."/>
            <person name="Ito T."/>
            <person name="Fujiyama A."/>
            <person name="Inagaki F."/>
            <person name="Takami H."/>
        </authorList>
    </citation>
    <scope>NUCLEOTIDE SEQUENCE</scope>
    <source>
        <strain evidence="2">Expedition CK06-06</strain>
    </source>
</reference>
<proteinExistence type="predicted"/>
<dbReference type="Pfam" id="PF08241">
    <property type="entry name" value="Methyltransf_11"/>
    <property type="match status" value="1"/>
</dbReference>
<dbReference type="CDD" id="cd02440">
    <property type="entry name" value="AdoMet_MTases"/>
    <property type="match status" value="1"/>
</dbReference>
<dbReference type="GO" id="GO:0008757">
    <property type="term" value="F:S-adenosylmethionine-dependent methyltransferase activity"/>
    <property type="evidence" value="ECO:0007669"/>
    <property type="project" value="InterPro"/>
</dbReference>
<name>X0SZ30_9ZZZZ</name>
<organism evidence="2">
    <name type="scientific">marine sediment metagenome</name>
    <dbReference type="NCBI Taxonomy" id="412755"/>
    <lineage>
        <taxon>unclassified sequences</taxon>
        <taxon>metagenomes</taxon>
        <taxon>ecological metagenomes</taxon>
    </lineage>
</organism>
<gene>
    <name evidence="2" type="ORF">S01H1_18511</name>
</gene>
<protein>
    <recommendedName>
        <fullName evidence="1">Methyltransferase type 11 domain-containing protein</fullName>
    </recommendedName>
</protein>
<evidence type="ECO:0000313" key="2">
    <source>
        <dbReference type="EMBL" id="GAF81197.1"/>
    </source>
</evidence>
<comment type="caution">
    <text evidence="2">The sequence shown here is derived from an EMBL/GenBank/DDBJ whole genome shotgun (WGS) entry which is preliminary data.</text>
</comment>
<accession>X0SZ30</accession>
<dbReference type="SUPFAM" id="SSF53335">
    <property type="entry name" value="S-adenosyl-L-methionine-dependent methyltransferases"/>
    <property type="match status" value="1"/>
</dbReference>